<comment type="similarity">
    <text evidence="2">Belongs to the TlyA family.</text>
</comment>
<dbReference type="InterPro" id="IPR047048">
    <property type="entry name" value="TlyA"/>
</dbReference>
<dbReference type="SMART" id="SM00363">
    <property type="entry name" value="S4"/>
    <property type="match status" value="1"/>
</dbReference>
<dbReference type="InterPro" id="IPR002942">
    <property type="entry name" value="S4_RNA-bd"/>
</dbReference>
<dbReference type="PANTHER" id="PTHR32319">
    <property type="entry name" value="BACTERIAL HEMOLYSIN-LIKE PROTEIN"/>
    <property type="match status" value="1"/>
</dbReference>
<dbReference type="NCBIfam" id="TIGR00478">
    <property type="entry name" value="tly"/>
    <property type="match status" value="1"/>
</dbReference>
<dbReference type="InterPro" id="IPR036986">
    <property type="entry name" value="S4_RNA-bd_sf"/>
</dbReference>
<dbReference type="Gene3D" id="3.40.50.150">
    <property type="entry name" value="Vaccinia Virus protein VP39"/>
    <property type="match status" value="1"/>
</dbReference>
<sequence length="275" mass="30183">MKSRLDILMVEQGLAPSREKAKAMIMAGEVFVNDEKVDKAGASIPVDAQIKVTGNALPYVSRGGLKLEKAMQAHQIDLHGAICADIGASTGGFTDCMLQNGAKKVYAIDVGYGQLAWKLRTDERVVNLERTNVRYVTEEQIPDPLDFGSIDVSFISLTLVLPVLYKLLRDGGQGVCLVKPQFEAGKGKVGKKGVVREPEIHLEVLEKIYDFCGELGLCIKGIHFSPIKGPEGNIEYLYYFEKSPEPTPFSKDDLKTLVQESHQALDKKETNPSEG</sequence>
<dbReference type="GO" id="GO:0008168">
    <property type="term" value="F:methyltransferase activity"/>
    <property type="evidence" value="ECO:0007669"/>
    <property type="project" value="UniProtKB-KW"/>
</dbReference>
<dbReference type="PANTHER" id="PTHR32319:SF0">
    <property type="entry name" value="BACTERIAL HEMOLYSIN-LIKE PROTEIN"/>
    <property type="match status" value="1"/>
</dbReference>
<dbReference type="PROSITE" id="PS50889">
    <property type="entry name" value="S4"/>
    <property type="match status" value="1"/>
</dbReference>
<name>A0A926I624_9FIRM</name>
<evidence type="ECO:0000313" key="5">
    <source>
        <dbReference type="EMBL" id="MBC8559470.1"/>
    </source>
</evidence>
<proteinExistence type="inferred from homology"/>
<dbReference type="Pfam" id="PF01728">
    <property type="entry name" value="FtsJ"/>
    <property type="match status" value="1"/>
</dbReference>
<protein>
    <submittedName>
        <fullName evidence="5">TlyA family RNA methyltransferase</fullName>
    </submittedName>
</protein>
<dbReference type="InterPro" id="IPR004538">
    <property type="entry name" value="Hemolysin_A/TlyA"/>
</dbReference>
<dbReference type="SUPFAM" id="SSF53335">
    <property type="entry name" value="S-adenosyl-L-methionine-dependent methyltransferases"/>
    <property type="match status" value="1"/>
</dbReference>
<organism evidence="5 6">
    <name type="scientific">Fumia xinanensis</name>
    <dbReference type="NCBI Taxonomy" id="2763659"/>
    <lineage>
        <taxon>Bacteria</taxon>
        <taxon>Bacillati</taxon>
        <taxon>Bacillota</taxon>
        <taxon>Clostridia</taxon>
        <taxon>Eubacteriales</taxon>
        <taxon>Oscillospiraceae</taxon>
        <taxon>Fumia</taxon>
    </lineage>
</organism>
<dbReference type="SUPFAM" id="SSF55174">
    <property type="entry name" value="Alpha-L RNA-binding motif"/>
    <property type="match status" value="1"/>
</dbReference>
<comment type="caution">
    <text evidence="5">The sequence shown here is derived from an EMBL/GenBank/DDBJ whole genome shotgun (WGS) entry which is preliminary data.</text>
</comment>
<dbReference type="GO" id="GO:0003723">
    <property type="term" value="F:RNA binding"/>
    <property type="evidence" value="ECO:0007669"/>
    <property type="project" value="UniProtKB-KW"/>
</dbReference>
<feature type="domain" description="RNA-binding S4" evidence="4">
    <location>
        <begin position="3"/>
        <end position="68"/>
    </location>
</feature>
<dbReference type="Proteomes" id="UP000610760">
    <property type="component" value="Unassembled WGS sequence"/>
</dbReference>
<reference evidence="5" key="1">
    <citation type="submission" date="2020-08" db="EMBL/GenBank/DDBJ databases">
        <title>Genome public.</title>
        <authorList>
            <person name="Liu C."/>
            <person name="Sun Q."/>
        </authorList>
    </citation>
    <scope>NUCLEOTIDE SEQUENCE</scope>
    <source>
        <strain evidence="5">NSJ-33</strain>
    </source>
</reference>
<dbReference type="InterPro" id="IPR002877">
    <property type="entry name" value="RNA_MeTrfase_FtsJ_dom"/>
</dbReference>
<dbReference type="InterPro" id="IPR029063">
    <property type="entry name" value="SAM-dependent_MTases_sf"/>
</dbReference>
<evidence type="ECO:0000256" key="3">
    <source>
        <dbReference type="PROSITE-ProRule" id="PRU00182"/>
    </source>
</evidence>
<evidence type="ECO:0000256" key="1">
    <source>
        <dbReference type="ARBA" id="ARBA00022884"/>
    </source>
</evidence>
<dbReference type="Pfam" id="PF01479">
    <property type="entry name" value="S4"/>
    <property type="match status" value="1"/>
</dbReference>
<dbReference type="AlphaFoldDB" id="A0A926I624"/>
<dbReference type="CDD" id="cd00165">
    <property type="entry name" value="S4"/>
    <property type="match status" value="1"/>
</dbReference>
<keyword evidence="1 3" id="KW-0694">RNA-binding</keyword>
<keyword evidence="6" id="KW-1185">Reference proteome</keyword>
<evidence type="ECO:0000313" key="6">
    <source>
        <dbReference type="Proteomes" id="UP000610760"/>
    </source>
</evidence>
<keyword evidence="5" id="KW-0808">Transferase</keyword>
<gene>
    <name evidence="5" type="ORF">H8710_05220</name>
</gene>
<evidence type="ECO:0000259" key="4">
    <source>
        <dbReference type="SMART" id="SM00363"/>
    </source>
</evidence>
<dbReference type="PIRSF" id="PIRSF005578">
    <property type="entry name" value="TlyA"/>
    <property type="match status" value="1"/>
</dbReference>
<keyword evidence="5" id="KW-0489">Methyltransferase</keyword>
<dbReference type="EMBL" id="JACRSV010000001">
    <property type="protein sequence ID" value="MBC8559470.1"/>
    <property type="molecule type" value="Genomic_DNA"/>
</dbReference>
<evidence type="ECO:0000256" key="2">
    <source>
        <dbReference type="ARBA" id="ARBA00029460"/>
    </source>
</evidence>
<accession>A0A926I624</accession>
<dbReference type="GO" id="GO:0032259">
    <property type="term" value="P:methylation"/>
    <property type="evidence" value="ECO:0007669"/>
    <property type="project" value="UniProtKB-KW"/>
</dbReference>
<dbReference type="Gene3D" id="3.10.290.10">
    <property type="entry name" value="RNA-binding S4 domain"/>
    <property type="match status" value="1"/>
</dbReference>